<dbReference type="GO" id="GO:0004662">
    <property type="term" value="F:CAAX-protein geranylgeranyltransferase activity"/>
    <property type="evidence" value="ECO:0007669"/>
    <property type="project" value="TreeGrafter"/>
</dbReference>
<keyword evidence="7" id="KW-0862">Zinc</keyword>
<keyword evidence="6" id="KW-0677">Repeat</keyword>
<gene>
    <name evidence="9" type="ORF">C0169_02015</name>
</gene>
<evidence type="ECO:0000256" key="3">
    <source>
        <dbReference type="ARBA" id="ARBA00022602"/>
    </source>
</evidence>
<dbReference type="PANTHER" id="PTHR11774:SF4">
    <property type="entry name" value="GERANYLGERANYL TRANSFERASE TYPE-1 SUBUNIT BETA"/>
    <property type="match status" value="1"/>
</dbReference>
<evidence type="ECO:0000256" key="1">
    <source>
        <dbReference type="ARBA" id="ARBA00001947"/>
    </source>
</evidence>
<name>A0A2N7QFR8_9BACT</name>
<sequence length="255" mass="29742">MEVETLNKSIEFVLMREKKEGGFGATPLLPATIEDTYYAVKILYLCNYSPNIELLKYFLFRQHILKLSIKPLTKYFKLLNYLNLLNTLPSYVVTKCKNNLKAFILEDLTNIELLCCISEIFELLGVKDIILEIKKQALSQIFSFNLKTLKSFYFLYKIVKKDFPVKFLNDVLDSQNPDGGFGFFKGTTSYMENTYYACYILYYLNFKPRNLIKLKEFILSCYNADGGFGRNSQGISFLESTYHALWILKNFNLLK</sequence>
<organism evidence="9 10">
    <name type="scientific">Thermodesulfobacterium geofontis</name>
    <dbReference type="NCBI Taxonomy" id="1295609"/>
    <lineage>
        <taxon>Bacteria</taxon>
        <taxon>Pseudomonadati</taxon>
        <taxon>Thermodesulfobacteriota</taxon>
        <taxon>Thermodesulfobacteria</taxon>
        <taxon>Thermodesulfobacteriales</taxon>
        <taxon>Thermodesulfobacteriaceae</taxon>
        <taxon>Thermodesulfobacterium</taxon>
    </lineage>
</organism>
<comment type="cofactor">
    <cofactor evidence="1">
        <name>Zn(2+)</name>
        <dbReference type="ChEBI" id="CHEBI:29105"/>
    </cofactor>
</comment>
<evidence type="ECO:0000256" key="7">
    <source>
        <dbReference type="ARBA" id="ARBA00022833"/>
    </source>
</evidence>
<dbReference type="Pfam" id="PF00432">
    <property type="entry name" value="Prenyltrans"/>
    <property type="match status" value="2"/>
</dbReference>
<keyword evidence="5" id="KW-0479">Metal-binding</keyword>
<dbReference type="GO" id="GO:0005953">
    <property type="term" value="C:CAAX-protein geranylgeranyltransferase complex"/>
    <property type="evidence" value="ECO:0007669"/>
    <property type="project" value="TreeGrafter"/>
</dbReference>
<keyword evidence="3" id="KW-0637">Prenyltransferase</keyword>
<dbReference type="AlphaFoldDB" id="A0A2N7QFR8"/>
<dbReference type="CDD" id="cd00688">
    <property type="entry name" value="ISOPREN_C2_like"/>
    <property type="match status" value="1"/>
</dbReference>
<evidence type="ECO:0000256" key="6">
    <source>
        <dbReference type="ARBA" id="ARBA00022737"/>
    </source>
</evidence>
<evidence type="ECO:0000256" key="4">
    <source>
        <dbReference type="ARBA" id="ARBA00022679"/>
    </source>
</evidence>
<dbReference type="Proteomes" id="UP000235619">
    <property type="component" value="Unassembled WGS sequence"/>
</dbReference>
<evidence type="ECO:0000256" key="2">
    <source>
        <dbReference type="ARBA" id="ARBA00010497"/>
    </source>
</evidence>
<protein>
    <recommendedName>
        <fullName evidence="8">Prenyltransferase alpha-alpha toroid domain-containing protein</fullName>
    </recommendedName>
</protein>
<dbReference type="EMBL" id="PNJD01000122">
    <property type="protein sequence ID" value="PMP97795.1"/>
    <property type="molecule type" value="Genomic_DNA"/>
</dbReference>
<dbReference type="PANTHER" id="PTHR11774">
    <property type="entry name" value="GERANYLGERANYL TRANSFERASE TYPE BETA SUBUNIT"/>
    <property type="match status" value="1"/>
</dbReference>
<dbReference type="InterPro" id="IPR001330">
    <property type="entry name" value="Prenyltrans"/>
</dbReference>
<dbReference type="GO" id="GO:0046872">
    <property type="term" value="F:metal ion binding"/>
    <property type="evidence" value="ECO:0007669"/>
    <property type="project" value="UniProtKB-KW"/>
</dbReference>
<dbReference type="SUPFAM" id="SSF48239">
    <property type="entry name" value="Terpenoid cyclases/Protein prenyltransferases"/>
    <property type="match status" value="1"/>
</dbReference>
<keyword evidence="4" id="KW-0808">Transferase</keyword>
<evidence type="ECO:0000256" key="5">
    <source>
        <dbReference type="ARBA" id="ARBA00022723"/>
    </source>
</evidence>
<feature type="domain" description="Prenyltransferase alpha-alpha toroid" evidence="8">
    <location>
        <begin position="7"/>
        <end position="48"/>
    </location>
</feature>
<accession>A0A2N7QFR8</accession>
<dbReference type="InterPro" id="IPR045089">
    <property type="entry name" value="PGGT1B-like"/>
</dbReference>
<dbReference type="InterPro" id="IPR008930">
    <property type="entry name" value="Terpenoid_cyclase/PrenylTrfase"/>
</dbReference>
<evidence type="ECO:0000313" key="10">
    <source>
        <dbReference type="Proteomes" id="UP000235619"/>
    </source>
</evidence>
<evidence type="ECO:0000259" key="8">
    <source>
        <dbReference type="Pfam" id="PF00432"/>
    </source>
</evidence>
<dbReference type="Gene3D" id="1.50.10.20">
    <property type="match status" value="1"/>
</dbReference>
<comment type="caution">
    <text evidence="9">The sequence shown here is derived from an EMBL/GenBank/DDBJ whole genome shotgun (WGS) entry which is preliminary data.</text>
</comment>
<comment type="similarity">
    <text evidence="2">Belongs to the protein prenyltransferase subunit beta family.</text>
</comment>
<proteinExistence type="inferred from homology"/>
<evidence type="ECO:0000313" key="9">
    <source>
        <dbReference type="EMBL" id="PMP97795.1"/>
    </source>
</evidence>
<feature type="domain" description="Prenyltransferase alpha-alpha toroid" evidence="8">
    <location>
        <begin position="166"/>
        <end position="249"/>
    </location>
</feature>
<reference evidence="9 10" key="1">
    <citation type="submission" date="2018-01" db="EMBL/GenBank/DDBJ databases">
        <title>Metagenomic assembled genomes from two thermal pools in the Uzon Caldera, Kamchatka, Russia.</title>
        <authorList>
            <person name="Wilkins L."/>
            <person name="Ettinger C."/>
        </authorList>
    </citation>
    <scope>NUCLEOTIDE SEQUENCE [LARGE SCALE GENOMIC DNA]</scope>
    <source>
        <strain evidence="9">ARK-04</strain>
    </source>
</reference>